<sequence>MRVVGGRRLAVGIIGVLIGVAACRPGTEPVSPIGVATVRDALVAPMGQVRVRVTRSQDGTRYASACAVRVQRRYAEGWADAPAQPTNCNPAWLAFGPGQPADFVVEMPFNSSDGAHRLVLFVLPYDMGAGPIVTIAPLDLDEVRLVTNSFEGIAFR</sequence>
<dbReference type="AlphaFoldDB" id="A0AA49Q5J4"/>
<organism evidence="1">
    <name type="scientific">Pseudogemmatithrix spongiicola</name>
    <dbReference type="NCBI Taxonomy" id="3062599"/>
    <lineage>
        <taxon>Bacteria</taxon>
        <taxon>Pseudomonadati</taxon>
        <taxon>Gemmatimonadota</taxon>
        <taxon>Gemmatimonadia</taxon>
        <taxon>Gemmatimonadales</taxon>
        <taxon>Gemmatimonadaceae</taxon>
        <taxon>Pseudogemmatithrix</taxon>
    </lineage>
</organism>
<accession>A0AA49Q8C6</accession>
<protein>
    <recommendedName>
        <fullName evidence="4">Lipoprotein</fullName>
    </recommendedName>
</protein>
<evidence type="ECO:0000313" key="2">
    <source>
        <dbReference type="EMBL" id="WKW15656.1"/>
    </source>
</evidence>
<keyword evidence="3" id="KW-1185">Reference proteome</keyword>
<dbReference type="KEGG" id="pspc:Strain318_002057"/>
<evidence type="ECO:0000313" key="1">
    <source>
        <dbReference type="EMBL" id="WKW12749.1"/>
    </source>
</evidence>
<evidence type="ECO:0008006" key="4">
    <source>
        <dbReference type="Google" id="ProtNLM"/>
    </source>
</evidence>
<dbReference type="RefSeq" id="WP_367885626.1">
    <property type="nucleotide sequence ID" value="NZ_CP130612.1"/>
</dbReference>
<reference evidence="1" key="1">
    <citation type="submission" date="2023-07" db="EMBL/GenBank/DDBJ databases">
        <authorList>
            <person name="Haufschild T."/>
            <person name="Kallscheuer N."/>
            <person name="Hammer J."/>
            <person name="Kohn T."/>
            <person name="Kabuu M."/>
            <person name="Jogler M."/>
            <person name="Wohfarth N."/>
            <person name="Heuer A."/>
            <person name="Rohde M."/>
            <person name="van Teeseling M.C.F."/>
            <person name="Jogler C."/>
        </authorList>
    </citation>
    <scope>NUCLEOTIDE SEQUENCE</scope>
    <source>
        <strain evidence="1">Strain 138</strain>
        <strain evidence="2">Strain 318</strain>
    </source>
</reference>
<evidence type="ECO:0000313" key="3">
    <source>
        <dbReference type="Proteomes" id="UP001229955"/>
    </source>
</evidence>
<proteinExistence type="predicted"/>
<dbReference type="EMBL" id="CP130612">
    <property type="protein sequence ID" value="WKW12749.1"/>
    <property type="molecule type" value="Genomic_DNA"/>
</dbReference>
<name>A0AA49Q5J4_9BACT</name>
<dbReference type="Proteomes" id="UP001229955">
    <property type="component" value="Chromosome"/>
</dbReference>
<dbReference type="PROSITE" id="PS51257">
    <property type="entry name" value="PROKAR_LIPOPROTEIN"/>
    <property type="match status" value="1"/>
</dbReference>
<gene>
    <name evidence="1" type="ORF">Strain138_002058</name>
    <name evidence="2" type="ORF">Strain318_002057</name>
</gene>
<dbReference type="EMBL" id="CP130613">
    <property type="protein sequence ID" value="WKW15656.1"/>
    <property type="molecule type" value="Genomic_DNA"/>
</dbReference>
<accession>A0AA49Q5J4</accession>